<evidence type="ECO:0000313" key="2">
    <source>
        <dbReference type="Proteomes" id="UP000789702"/>
    </source>
</evidence>
<protein>
    <submittedName>
        <fullName evidence="1">10369_t:CDS:1</fullName>
    </submittedName>
</protein>
<keyword evidence="2" id="KW-1185">Reference proteome</keyword>
<name>A0ACA9MQG2_9GLOM</name>
<comment type="caution">
    <text evidence="1">The sequence shown here is derived from an EMBL/GenBank/DDBJ whole genome shotgun (WGS) entry which is preliminary data.</text>
</comment>
<sequence length="103" mass="11804">MYMDGHEHAEIAYCEKFLEKIEKYEMHMIIFSGENMEEEIRPATHDIIILVTHDECQGRSVYISEFLTDVGGCLILSEENKIAFSNLLPEACVITYLGKDGDK</sequence>
<organism evidence="1 2">
    <name type="scientific">Dentiscutata heterogama</name>
    <dbReference type="NCBI Taxonomy" id="1316150"/>
    <lineage>
        <taxon>Eukaryota</taxon>
        <taxon>Fungi</taxon>
        <taxon>Fungi incertae sedis</taxon>
        <taxon>Mucoromycota</taxon>
        <taxon>Glomeromycotina</taxon>
        <taxon>Glomeromycetes</taxon>
        <taxon>Diversisporales</taxon>
        <taxon>Gigasporaceae</taxon>
        <taxon>Dentiscutata</taxon>
    </lineage>
</organism>
<proteinExistence type="predicted"/>
<gene>
    <name evidence="1" type="ORF">DHETER_LOCUS7400</name>
</gene>
<reference evidence="1" key="1">
    <citation type="submission" date="2021-06" db="EMBL/GenBank/DDBJ databases">
        <authorList>
            <person name="Kallberg Y."/>
            <person name="Tangrot J."/>
            <person name="Rosling A."/>
        </authorList>
    </citation>
    <scope>NUCLEOTIDE SEQUENCE</scope>
    <source>
        <strain evidence="1">IL203A</strain>
    </source>
</reference>
<dbReference type="Proteomes" id="UP000789702">
    <property type="component" value="Unassembled WGS sequence"/>
</dbReference>
<evidence type="ECO:0000313" key="1">
    <source>
        <dbReference type="EMBL" id="CAG8604842.1"/>
    </source>
</evidence>
<accession>A0ACA9MQG2</accession>
<feature type="non-terminal residue" evidence="1">
    <location>
        <position position="103"/>
    </location>
</feature>
<dbReference type="EMBL" id="CAJVPU010010352">
    <property type="protein sequence ID" value="CAG8604842.1"/>
    <property type="molecule type" value="Genomic_DNA"/>
</dbReference>